<feature type="chain" id="PRO_5035328668" evidence="1">
    <location>
        <begin position="21"/>
        <end position="232"/>
    </location>
</feature>
<dbReference type="InterPro" id="IPR010634">
    <property type="entry name" value="DUF1223"/>
</dbReference>
<dbReference type="InterPro" id="IPR036249">
    <property type="entry name" value="Thioredoxin-like_sf"/>
</dbReference>
<reference evidence="2" key="1">
    <citation type="submission" date="2021-04" db="EMBL/GenBank/DDBJ databases">
        <authorList>
            <person name="Yoon J."/>
        </authorList>
    </citation>
    <scope>NUCLEOTIDE SEQUENCE</scope>
    <source>
        <strain evidence="2">KMU-90</strain>
    </source>
</reference>
<evidence type="ECO:0000313" key="3">
    <source>
        <dbReference type="Proteomes" id="UP000681356"/>
    </source>
</evidence>
<dbReference type="PANTHER" id="PTHR36057">
    <property type="match status" value="1"/>
</dbReference>
<evidence type="ECO:0000256" key="1">
    <source>
        <dbReference type="SAM" id="SignalP"/>
    </source>
</evidence>
<dbReference type="RefSeq" id="WP_212535889.1">
    <property type="nucleotide sequence ID" value="NZ_JAGTUU010000003.1"/>
</dbReference>
<gene>
    <name evidence="2" type="ORF">KB874_07160</name>
</gene>
<keyword evidence="3" id="KW-1185">Reference proteome</keyword>
<organism evidence="2 3">
    <name type="scientific">Thetidibacter halocola</name>
    <dbReference type="NCBI Taxonomy" id="2827239"/>
    <lineage>
        <taxon>Bacteria</taxon>
        <taxon>Pseudomonadati</taxon>
        <taxon>Pseudomonadota</taxon>
        <taxon>Alphaproteobacteria</taxon>
        <taxon>Rhodobacterales</taxon>
        <taxon>Roseobacteraceae</taxon>
        <taxon>Thetidibacter</taxon>
    </lineage>
</organism>
<dbReference type="AlphaFoldDB" id="A0A8J7WEI5"/>
<sequence length="232" mass="25321">MHRAIIFAAAIWTAMSGALAADDRPVVVELFTSQGCSSCPPADALLAELAGVEDVIPLAYHVDYWDYIGWKDVFARPENTHRQKAYARAGNWRIYTPQMVIGGRDDVVGSRSMKVADLIRRHADLPAVVDLDISRSGDRLTIRARPIDPAGVAPSDVMLVRYAEGKTVPIATGENAGRNLSYTHIVTEWSNAGTWDGRTPFEAVLPLTGGDAVVVLLQERRYGPILAAARLR</sequence>
<proteinExistence type="predicted"/>
<dbReference type="PANTHER" id="PTHR36057:SF1">
    <property type="entry name" value="LIPOPROTEIN LIPID ATTACHMENT SITE-LIKE PROTEIN, PUTATIVE (DUF1223)-RELATED"/>
    <property type="match status" value="1"/>
</dbReference>
<keyword evidence="1" id="KW-0732">Signal</keyword>
<comment type="caution">
    <text evidence="2">The sequence shown here is derived from an EMBL/GenBank/DDBJ whole genome shotgun (WGS) entry which is preliminary data.</text>
</comment>
<dbReference type="SUPFAM" id="SSF52833">
    <property type="entry name" value="Thioredoxin-like"/>
    <property type="match status" value="1"/>
</dbReference>
<evidence type="ECO:0000313" key="2">
    <source>
        <dbReference type="EMBL" id="MBS0123911.1"/>
    </source>
</evidence>
<protein>
    <submittedName>
        <fullName evidence="2">DUF1223 domain-containing protein</fullName>
    </submittedName>
</protein>
<name>A0A8J7WEI5_9RHOB</name>
<accession>A0A8J7WEI5</accession>
<dbReference type="Pfam" id="PF06764">
    <property type="entry name" value="DUF1223"/>
    <property type="match status" value="1"/>
</dbReference>
<dbReference type="EMBL" id="JAGTUU010000003">
    <property type="protein sequence ID" value="MBS0123911.1"/>
    <property type="molecule type" value="Genomic_DNA"/>
</dbReference>
<feature type="signal peptide" evidence="1">
    <location>
        <begin position="1"/>
        <end position="20"/>
    </location>
</feature>
<dbReference type="Proteomes" id="UP000681356">
    <property type="component" value="Unassembled WGS sequence"/>
</dbReference>